<evidence type="ECO:0000313" key="2">
    <source>
        <dbReference type="EMBL" id="EMR63289.1"/>
    </source>
</evidence>
<dbReference type="InterPro" id="IPR036282">
    <property type="entry name" value="Glutathione-S-Trfase_C_sf"/>
</dbReference>
<keyword evidence="2" id="KW-0808">Transferase</keyword>
<name>M7SAT9_EUTLA</name>
<accession>M7SAT9</accession>
<organism evidence="2 3">
    <name type="scientific">Eutypa lata (strain UCR-EL1)</name>
    <name type="common">Grapevine dieback disease fungus</name>
    <name type="synonym">Eutypa armeniacae</name>
    <dbReference type="NCBI Taxonomy" id="1287681"/>
    <lineage>
        <taxon>Eukaryota</taxon>
        <taxon>Fungi</taxon>
        <taxon>Dikarya</taxon>
        <taxon>Ascomycota</taxon>
        <taxon>Pezizomycotina</taxon>
        <taxon>Sordariomycetes</taxon>
        <taxon>Xylariomycetidae</taxon>
        <taxon>Xylariales</taxon>
        <taxon>Diatrypaceae</taxon>
        <taxon>Eutypa</taxon>
    </lineage>
</organism>
<feature type="domain" description="Glutathione S-transferase UstS-like C-terminal" evidence="1">
    <location>
        <begin position="43"/>
        <end position="142"/>
    </location>
</feature>
<dbReference type="Proteomes" id="UP000012174">
    <property type="component" value="Unassembled WGS sequence"/>
</dbReference>
<dbReference type="Pfam" id="PF22041">
    <property type="entry name" value="GST_C_7"/>
    <property type="match status" value="1"/>
</dbReference>
<dbReference type="SUPFAM" id="SSF47616">
    <property type="entry name" value="GST C-terminal domain-like"/>
    <property type="match status" value="1"/>
</dbReference>
<dbReference type="KEGG" id="ela:UCREL1_9751"/>
<dbReference type="EMBL" id="KB707241">
    <property type="protein sequence ID" value="EMR63289.1"/>
    <property type="molecule type" value="Genomic_DNA"/>
</dbReference>
<reference evidence="3" key="1">
    <citation type="journal article" date="2013" name="Genome Announc.">
        <title>Draft genome sequence of the grapevine dieback fungus Eutypa lata UCR-EL1.</title>
        <authorList>
            <person name="Blanco-Ulate B."/>
            <person name="Rolshausen P.E."/>
            <person name="Cantu D."/>
        </authorList>
    </citation>
    <scope>NUCLEOTIDE SEQUENCE [LARGE SCALE GENOMIC DNA]</scope>
    <source>
        <strain evidence="3">UCR-EL1</strain>
    </source>
</reference>
<proteinExistence type="predicted"/>
<keyword evidence="3" id="KW-1185">Reference proteome</keyword>
<dbReference type="HOGENOM" id="CLU_011226_4_3_1"/>
<dbReference type="AlphaFoldDB" id="M7SAT9"/>
<dbReference type="Gene3D" id="1.20.1050.10">
    <property type="match status" value="1"/>
</dbReference>
<evidence type="ECO:0000259" key="1">
    <source>
        <dbReference type="Pfam" id="PF22041"/>
    </source>
</evidence>
<evidence type="ECO:0000313" key="3">
    <source>
        <dbReference type="Proteomes" id="UP000012174"/>
    </source>
</evidence>
<dbReference type="STRING" id="1287681.M7SAT9"/>
<dbReference type="OMA" id="GTYMMDS"/>
<dbReference type="OrthoDB" id="4951845at2759"/>
<protein>
    <submittedName>
        <fullName evidence="2">Putative glutathione s-transferase protein</fullName>
    </submittedName>
</protein>
<gene>
    <name evidence="2" type="ORF">UCREL1_9751</name>
</gene>
<sequence length="174" mass="19379">MPNGEYVMDSWKIAEVLETAFPGTPSLHLDAPALAGVKAALVAVMPHLVGIYIPLVPQRILNEASQPYWYKTRPQWFGMPLDQLAREKGGDPAFQAAAPHLREATALLREKSAEGPFFLGATPSFADFVWAGFLVFFQRIGDDVFQKLIDATGDRELNLKFLEAVKPWAERDDH</sequence>
<dbReference type="eggNOG" id="ENOG502QQN3">
    <property type="taxonomic scope" value="Eukaryota"/>
</dbReference>
<dbReference type="InterPro" id="IPR054416">
    <property type="entry name" value="GST_UstS-like_C"/>
</dbReference>
<dbReference type="GO" id="GO:0016740">
    <property type="term" value="F:transferase activity"/>
    <property type="evidence" value="ECO:0007669"/>
    <property type="project" value="UniProtKB-KW"/>
</dbReference>